<keyword evidence="2 5" id="KW-0132">Cell division</keyword>
<comment type="subunit">
    <text evidence="5">Interacts directly with FtsZ.</text>
</comment>
<comment type="subcellular location">
    <subcellularLocation>
        <location evidence="5 6">Cytoplasm</location>
    </subcellularLocation>
</comment>
<dbReference type="InterPro" id="IPR048373">
    <property type="entry name" value="ZapC_N"/>
</dbReference>
<accession>A0ABT0LB21</accession>
<dbReference type="EMBL" id="JAKIKS010000033">
    <property type="protein sequence ID" value="MCL1124867.1"/>
    <property type="molecule type" value="Genomic_DNA"/>
</dbReference>
<dbReference type="Proteomes" id="UP001203423">
    <property type="component" value="Unassembled WGS sequence"/>
</dbReference>
<evidence type="ECO:0000259" key="8">
    <source>
        <dbReference type="Pfam" id="PF21083"/>
    </source>
</evidence>
<keyword evidence="1 5" id="KW-0963">Cytoplasm</keyword>
<comment type="similarity">
    <text evidence="5 6">Belongs to the ZapC family.</text>
</comment>
<dbReference type="Pfam" id="PF21083">
    <property type="entry name" value="ZapC_N"/>
    <property type="match status" value="1"/>
</dbReference>
<evidence type="ECO:0000313" key="10">
    <source>
        <dbReference type="Proteomes" id="UP001203423"/>
    </source>
</evidence>
<dbReference type="RefSeq" id="WP_248940145.1">
    <property type="nucleotide sequence ID" value="NZ_JAKIKS010000033.1"/>
</dbReference>
<evidence type="ECO:0000259" key="7">
    <source>
        <dbReference type="Pfam" id="PF07126"/>
    </source>
</evidence>
<evidence type="ECO:0000256" key="2">
    <source>
        <dbReference type="ARBA" id="ARBA00022618"/>
    </source>
</evidence>
<dbReference type="GO" id="GO:0051301">
    <property type="term" value="P:cell division"/>
    <property type="evidence" value="ECO:0007669"/>
    <property type="project" value="UniProtKB-KW"/>
</dbReference>
<feature type="domain" description="Cell-division protein ZapC C-terminal" evidence="7">
    <location>
        <begin position="91"/>
        <end position="168"/>
    </location>
</feature>
<evidence type="ECO:0000256" key="5">
    <source>
        <dbReference type="HAMAP-Rule" id="MF_00906"/>
    </source>
</evidence>
<feature type="domain" description="Cell-division protein ZapC N-terminal" evidence="8">
    <location>
        <begin position="3"/>
        <end position="90"/>
    </location>
</feature>
<dbReference type="InterPro" id="IPR009809">
    <property type="entry name" value="ZapC"/>
</dbReference>
<evidence type="ECO:0000256" key="3">
    <source>
        <dbReference type="ARBA" id="ARBA00023210"/>
    </source>
</evidence>
<dbReference type="InterPro" id="IPR048372">
    <property type="entry name" value="ZapC_C"/>
</dbReference>
<keyword evidence="3 5" id="KW-0717">Septation</keyword>
<evidence type="ECO:0000256" key="4">
    <source>
        <dbReference type="ARBA" id="ARBA00023306"/>
    </source>
</evidence>
<evidence type="ECO:0000256" key="6">
    <source>
        <dbReference type="PIRNR" id="PIRNR010252"/>
    </source>
</evidence>
<sequence length="179" mass="20473">MLLMPNKEWQWVYNDSYNVLSISLGDEMEFLTPYTPKVLIPDALASLTFSVEHAKFYIQVLDRLSRALSCDDAYIVQMALNATAAHFLLKPEMPKSWYFSVSDFCVFSETGKLFHLQTRNDQVTVLVIESGFQASLVMLLSESCLLSDKKTLKQFETIKVMHDRLIPLLIREQVQVVAA</sequence>
<comment type="function">
    <text evidence="5 6">Contributes to the efficiency of the cell division process by stabilizing the polymeric form of the cell division protein FtsZ. Acts by promoting interactions between FtsZ protofilaments and suppressing the GTPase activity of FtsZ.</text>
</comment>
<organism evidence="9 10">
    <name type="scientific">Shewanella surugensis</name>
    <dbReference type="NCBI Taxonomy" id="212020"/>
    <lineage>
        <taxon>Bacteria</taxon>
        <taxon>Pseudomonadati</taxon>
        <taxon>Pseudomonadota</taxon>
        <taxon>Gammaproteobacteria</taxon>
        <taxon>Alteromonadales</taxon>
        <taxon>Shewanellaceae</taxon>
        <taxon>Shewanella</taxon>
    </lineage>
</organism>
<evidence type="ECO:0000256" key="1">
    <source>
        <dbReference type="ARBA" id="ARBA00022490"/>
    </source>
</evidence>
<dbReference type="Pfam" id="PF07126">
    <property type="entry name" value="ZapC_C"/>
    <property type="match status" value="1"/>
</dbReference>
<name>A0ABT0LB21_9GAMM</name>
<dbReference type="PIRSF" id="PIRSF010252">
    <property type="entry name" value="ZapC"/>
    <property type="match status" value="1"/>
</dbReference>
<reference evidence="9 10" key="1">
    <citation type="submission" date="2022-01" db="EMBL/GenBank/DDBJ databases">
        <title>Whole genome-based taxonomy of the Shewanellaceae.</title>
        <authorList>
            <person name="Martin-Rodriguez A.J."/>
        </authorList>
    </citation>
    <scope>NUCLEOTIDE SEQUENCE [LARGE SCALE GENOMIC DNA]</scope>
    <source>
        <strain evidence="9 10">DSM 17177</strain>
    </source>
</reference>
<evidence type="ECO:0000313" key="9">
    <source>
        <dbReference type="EMBL" id="MCL1124867.1"/>
    </source>
</evidence>
<keyword evidence="4 5" id="KW-0131">Cell cycle</keyword>
<comment type="caution">
    <text evidence="9">The sequence shown here is derived from an EMBL/GenBank/DDBJ whole genome shotgun (WGS) entry which is preliminary data.</text>
</comment>
<proteinExistence type="inferred from homology"/>
<dbReference type="HAMAP" id="MF_00906">
    <property type="entry name" value="ZapC"/>
    <property type="match status" value="1"/>
</dbReference>
<protein>
    <recommendedName>
        <fullName evidence="5 6">Cell division protein ZapC</fullName>
    </recommendedName>
</protein>
<gene>
    <name evidence="5" type="primary">zapC</name>
    <name evidence="9" type="ORF">L2764_10370</name>
</gene>
<keyword evidence="10" id="KW-1185">Reference proteome</keyword>